<organism evidence="2 3">
    <name type="scientific">Methylobacterium oryzae CBMB20</name>
    <dbReference type="NCBI Taxonomy" id="693986"/>
    <lineage>
        <taxon>Bacteria</taxon>
        <taxon>Pseudomonadati</taxon>
        <taxon>Pseudomonadota</taxon>
        <taxon>Alphaproteobacteria</taxon>
        <taxon>Hyphomicrobiales</taxon>
        <taxon>Methylobacteriaceae</taxon>
        <taxon>Methylobacterium</taxon>
    </lineage>
</organism>
<reference evidence="2 3" key="1">
    <citation type="journal article" date="2014" name="PLoS ONE">
        <title>Genome Information of Methylobacterium oryzae, a Plant-Probiotic Methylotroph in the Phyllosphere.</title>
        <authorList>
            <person name="Kwak M.J."/>
            <person name="Jeong H."/>
            <person name="Madhaiyan M."/>
            <person name="Lee Y."/>
            <person name="Sa T.M."/>
            <person name="Oh T.K."/>
            <person name="Kim J.F."/>
        </authorList>
    </citation>
    <scope>NUCLEOTIDE SEQUENCE [LARGE SCALE GENOMIC DNA]</scope>
    <source>
        <strain evidence="2 3">CBMB20</strain>
    </source>
</reference>
<dbReference type="AlphaFoldDB" id="A0A089NN81"/>
<evidence type="ECO:0000313" key="3">
    <source>
        <dbReference type="Proteomes" id="UP000029492"/>
    </source>
</evidence>
<gene>
    <name evidence="2" type="ORF">MOC_0220</name>
</gene>
<proteinExistence type="predicted"/>
<dbReference type="GeneID" id="96605219"/>
<keyword evidence="1" id="KW-1133">Transmembrane helix</keyword>
<keyword evidence="3" id="KW-1185">Reference proteome</keyword>
<evidence type="ECO:0000313" key="2">
    <source>
        <dbReference type="EMBL" id="AIQ87975.1"/>
    </source>
</evidence>
<dbReference type="RefSeq" id="WP_158498429.1">
    <property type="nucleotide sequence ID" value="NZ_CP003811.1"/>
</dbReference>
<dbReference type="STRING" id="693986.MOC_0220"/>
<protein>
    <submittedName>
        <fullName evidence="2">Protein of unassigned function</fullName>
    </submittedName>
</protein>
<keyword evidence="1" id="KW-0472">Membrane</keyword>
<feature type="transmembrane region" description="Helical" evidence="1">
    <location>
        <begin position="21"/>
        <end position="44"/>
    </location>
</feature>
<dbReference type="Proteomes" id="UP000029492">
    <property type="component" value="Chromosome"/>
</dbReference>
<evidence type="ECO:0000256" key="1">
    <source>
        <dbReference type="SAM" id="Phobius"/>
    </source>
</evidence>
<accession>A0A089NN81</accession>
<name>A0A089NN81_9HYPH</name>
<sequence>MVGQGRVRNLRGRSAEPDLTPMLDIVFLAGALAFFAAAAGYAAACDRL</sequence>
<dbReference type="EMBL" id="CP003811">
    <property type="protein sequence ID" value="AIQ87975.1"/>
    <property type="molecule type" value="Genomic_DNA"/>
</dbReference>
<dbReference type="KEGG" id="mor:MOC_0220"/>
<dbReference type="HOGENOM" id="CLU_3154764_0_0_5"/>
<dbReference type="eggNOG" id="ENOG50311YB">
    <property type="taxonomic scope" value="Bacteria"/>
</dbReference>
<keyword evidence="1" id="KW-0812">Transmembrane</keyword>